<keyword evidence="9 10" id="KW-0407">Ion channel</keyword>
<dbReference type="NCBIfam" id="TIGR00220">
    <property type="entry name" value="mscL"/>
    <property type="match status" value="1"/>
</dbReference>
<dbReference type="InterPro" id="IPR019823">
    <property type="entry name" value="Mechanosensitive_channel_CS"/>
</dbReference>
<evidence type="ECO:0000256" key="10">
    <source>
        <dbReference type="HAMAP-Rule" id="MF_00115"/>
    </source>
</evidence>
<evidence type="ECO:0000256" key="5">
    <source>
        <dbReference type="ARBA" id="ARBA00022692"/>
    </source>
</evidence>
<evidence type="ECO:0000256" key="8">
    <source>
        <dbReference type="ARBA" id="ARBA00023136"/>
    </source>
</evidence>
<dbReference type="Gene3D" id="1.10.1200.120">
    <property type="entry name" value="Large-conductance mechanosensitive channel, MscL, domain 1"/>
    <property type="match status" value="1"/>
</dbReference>
<evidence type="ECO:0000256" key="1">
    <source>
        <dbReference type="ARBA" id="ARBA00004651"/>
    </source>
</evidence>
<comment type="similarity">
    <text evidence="2 10">Belongs to the MscL family.</text>
</comment>
<dbReference type="PROSITE" id="PS01327">
    <property type="entry name" value="MSCL"/>
    <property type="match status" value="1"/>
</dbReference>
<dbReference type="AlphaFoldDB" id="A0A0R1NYV0"/>
<dbReference type="PANTHER" id="PTHR30266:SF2">
    <property type="entry name" value="LARGE-CONDUCTANCE MECHANOSENSITIVE CHANNEL"/>
    <property type="match status" value="1"/>
</dbReference>
<dbReference type="PRINTS" id="PR01264">
    <property type="entry name" value="MECHCHANNEL"/>
</dbReference>
<comment type="subunit">
    <text evidence="10">Homopentamer.</text>
</comment>
<evidence type="ECO:0000256" key="3">
    <source>
        <dbReference type="ARBA" id="ARBA00022448"/>
    </source>
</evidence>
<dbReference type="InterPro" id="IPR037673">
    <property type="entry name" value="MSC/AndL"/>
</dbReference>
<evidence type="ECO:0000256" key="6">
    <source>
        <dbReference type="ARBA" id="ARBA00022989"/>
    </source>
</evidence>
<dbReference type="RefSeq" id="WP_056949374.1">
    <property type="nucleotide sequence ID" value="NZ_AZEB01000011.1"/>
</dbReference>
<proteinExistence type="inferred from homology"/>
<feature type="transmembrane region" description="Helical" evidence="10">
    <location>
        <begin position="12"/>
        <end position="31"/>
    </location>
</feature>
<evidence type="ECO:0000256" key="7">
    <source>
        <dbReference type="ARBA" id="ARBA00023065"/>
    </source>
</evidence>
<comment type="caution">
    <text evidence="11">The sequence shown here is derived from an EMBL/GenBank/DDBJ whole genome shotgun (WGS) entry which is preliminary data.</text>
</comment>
<sequence length="125" mass="13776">MLKEFKEFISRGNVMDLAVGVIIGAAFTSIVKSLVDNLINPLIGFFLGQIDFSDLAFKVGSATFKYGAFINSIINFLIIAFVVFLLVKGINKIMPKKEAPTAPISMEAQYLQEIADILKKNNSQK</sequence>
<organism evidence="11 12">
    <name type="scientific">Lentilactobacillus kisonensis DSM 19906 = JCM 15041</name>
    <dbReference type="NCBI Taxonomy" id="1423766"/>
    <lineage>
        <taxon>Bacteria</taxon>
        <taxon>Bacillati</taxon>
        <taxon>Bacillota</taxon>
        <taxon>Bacilli</taxon>
        <taxon>Lactobacillales</taxon>
        <taxon>Lactobacillaceae</taxon>
        <taxon>Lentilactobacillus</taxon>
    </lineage>
</organism>
<evidence type="ECO:0000256" key="2">
    <source>
        <dbReference type="ARBA" id="ARBA00007254"/>
    </source>
</evidence>
<accession>A0A0R1NYV0</accession>
<name>A0A0R1NYV0_9LACO</name>
<dbReference type="SUPFAM" id="SSF81330">
    <property type="entry name" value="Gated mechanosensitive channel"/>
    <property type="match status" value="1"/>
</dbReference>
<dbReference type="GO" id="GO:0005886">
    <property type="term" value="C:plasma membrane"/>
    <property type="evidence" value="ECO:0007669"/>
    <property type="project" value="UniProtKB-SubCell"/>
</dbReference>
<reference evidence="11 12" key="1">
    <citation type="journal article" date="2015" name="Genome Announc.">
        <title>Expanding the biotechnology potential of lactobacilli through comparative genomics of 213 strains and associated genera.</title>
        <authorList>
            <person name="Sun Z."/>
            <person name="Harris H.M."/>
            <person name="McCann A."/>
            <person name="Guo C."/>
            <person name="Argimon S."/>
            <person name="Zhang W."/>
            <person name="Yang X."/>
            <person name="Jeffery I.B."/>
            <person name="Cooney J.C."/>
            <person name="Kagawa T.F."/>
            <person name="Liu W."/>
            <person name="Song Y."/>
            <person name="Salvetti E."/>
            <person name="Wrobel A."/>
            <person name="Rasinkangas P."/>
            <person name="Parkhill J."/>
            <person name="Rea M.C."/>
            <person name="O'Sullivan O."/>
            <person name="Ritari J."/>
            <person name="Douillard F.P."/>
            <person name="Paul Ross R."/>
            <person name="Yang R."/>
            <person name="Briner A.E."/>
            <person name="Felis G.E."/>
            <person name="de Vos W.M."/>
            <person name="Barrangou R."/>
            <person name="Klaenhammer T.R."/>
            <person name="Caufield P.W."/>
            <person name="Cui Y."/>
            <person name="Zhang H."/>
            <person name="O'Toole P.W."/>
        </authorList>
    </citation>
    <scope>NUCLEOTIDE SEQUENCE [LARGE SCALE GENOMIC DNA]</scope>
    <source>
        <strain evidence="11 12">DSM 19906</strain>
    </source>
</reference>
<keyword evidence="7 10" id="KW-0406">Ion transport</keyword>
<keyword evidence="6 10" id="KW-1133">Transmembrane helix</keyword>
<keyword evidence="12" id="KW-1185">Reference proteome</keyword>
<comment type="function">
    <text evidence="10">Channel that opens in response to stretch forces in the membrane lipid bilayer. May participate in the regulation of osmotic pressure changes within the cell.</text>
</comment>
<keyword evidence="5 10" id="KW-0812">Transmembrane</keyword>
<evidence type="ECO:0000313" key="12">
    <source>
        <dbReference type="Proteomes" id="UP000051439"/>
    </source>
</evidence>
<feature type="transmembrane region" description="Helical" evidence="10">
    <location>
        <begin position="66"/>
        <end position="87"/>
    </location>
</feature>
<gene>
    <name evidence="10" type="primary">mscL</name>
    <name evidence="11" type="ORF">FC98_GL000456</name>
</gene>
<dbReference type="InterPro" id="IPR036019">
    <property type="entry name" value="MscL_channel"/>
</dbReference>
<dbReference type="InterPro" id="IPR001185">
    <property type="entry name" value="MS_channel"/>
</dbReference>
<dbReference type="NCBIfam" id="NF001842">
    <property type="entry name" value="PRK00567.1-3"/>
    <property type="match status" value="1"/>
</dbReference>
<keyword evidence="8 10" id="KW-0472">Membrane</keyword>
<dbReference type="PANTHER" id="PTHR30266">
    <property type="entry name" value="MECHANOSENSITIVE CHANNEL MSCL"/>
    <property type="match status" value="1"/>
</dbReference>
<dbReference type="Pfam" id="PF01741">
    <property type="entry name" value="MscL"/>
    <property type="match status" value="1"/>
</dbReference>
<keyword evidence="4 10" id="KW-1003">Cell membrane</keyword>
<evidence type="ECO:0000256" key="9">
    <source>
        <dbReference type="ARBA" id="ARBA00023303"/>
    </source>
</evidence>
<dbReference type="GO" id="GO:0008381">
    <property type="term" value="F:mechanosensitive monoatomic ion channel activity"/>
    <property type="evidence" value="ECO:0007669"/>
    <property type="project" value="UniProtKB-UniRule"/>
</dbReference>
<evidence type="ECO:0000313" key="11">
    <source>
        <dbReference type="EMBL" id="KRL21899.1"/>
    </source>
</evidence>
<dbReference type="EMBL" id="AZEB01000011">
    <property type="protein sequence ID" value="KRL21899.1"/>
    <property type="molecule type" value="Genomic_DNA"/>
</dbReference>
<keyword evidence="3 10" id="KW-0813">Transport</keyword>
<protein>
    <recommendedName>
        <fullName evidence="10">Large-conductance mechanosensitive channel</fullName>
    </recommendedName>
</protein>
<dbReference type="PATRIC" id="fig|1423766.4.peg.468"/>
<comment type="subcellular location">
    <subcellularLocation>
        <location evidence="1 10">Cell membrane</location>
        <topology evidence="1 10">Multi-pass membrane protein</topology>
    </subcellularLocation>
</comment>
<dbReference type="HAMAP" id="MF_00115">
    <property type="entry name" value="MscL"/>
    <property type="match status" value="1"/>
</dbReference>
<evidence type="ECO:0000256" key="4">
    <source>
        <dbReference type="ARBA" id="ARBA00022475"/>
    </source>
</evidence>
<dbReference type="Proteomes" id="UP000051439">
    <property type="component" value="Unassembled WGS sequence"/>
</dbReference>